<organism evidence="3 4">
    <name type="scientific">Micromonospora avicenniae</name>
    <dbReference type="NCBI Taxonomy" id="1198245"/>
    <lineage>
        <taxon>Bacteria</taxon>
        <taxon>Bacillati</taxon>
        <taxon>Actinomycetota</taxon>
        <taxon>Actinomycetes</taxon>
        <taxon>Micromonosporales</taxon>
        <taxon>Micromonosporaceae</taxon>
        <taxon>Micromonospora</taxon>
    </lineage>
</organism>
<protein>
    <submittedName>
        <fullName evidence="3">Nucleotide-binding universal stress protein, UspA family</fullName>
    </submittedName>
</protein>
<feature type="domain" description="UspA" evidence="2">
    <location>
        <begin position="7"/>
        <end position="138"/>
    </location>
</feature>
<dbReference type="PRINTS" id="PR01438">
    <property type="entry name" value="UNVRSLSTRESS"/>
</dbReference>
<dbReference type="PANTHER" id="PTHR46268:SF6">
    <property type="entry name" value="UNIVERSAL STRESS PROTEIN UP12"/>
    <property type="match status" value="1"/>
</dbReference>
<dbReference type="Pfam" id="PF00582">
    <property type="entry name" value="Usp"/>
    <property type="match status" value="2"/>
</dbReference>
<dbReference type="Proteomes" id="UP000186004">
    <property type="component" value="Unassembled WGS sequence"/>
</dbReference>
<dbReference type="PANTHER" id="PTHR46268">
    <property type="entry name" value="STRESS RESPONSE PROTEIN NHAX"/>
    <property type="match status" value="1"/>
</dbReference>
<evidence type="ECO:0000256" key="1">
    <source>
        <dbReference type="ARBA" id="ARBA00008791"/>
    </source>
</evidence>
<dbReference type="InterPro" id="IPR006016">
    <property type="entry name" value="UspA"/>
</dbReference>
<dbReference type="InterPro" id="IPR006015">
    <property type="entry name" value="Universal_stress_UspA"/>
</dbReference>
<name>A0A1N7B8Q3_9ACTN</name>
<feature type="domain" description="UspA" evidence="2">
    <location>
        <begin position="146"/>
        <end position="266"/>
    </location>
</feature>
<dbReference type="EMBL" id="FTNF01000010">
    <property type="protein sequence ID" value="SIR47676.1"/>
    <property type="molecule type" value="Genomic_DNA"/>
</dbReference>
<reference evidence="3 4" key="1">
    <citation type="submission" date="2017-01" db="EMBL/GenBank/DDBJ databases">
        <authorList>
            <person name="Mah S.A."/>
            <person name="Swanson W.J."/>
            <person name="Moy G.W."/>
            <person name="Vacquier V.D."/>
        </authorList>
    </citation>
    <scope>NUCLEOTIDE SEQUENCE [LARGE SCALE GENOMIC DNA]</scope>
    <source>
        <strain evidence="3 4">DSM 45758</strain>
    </source>
</reference>
<comment type="similarity">
    <text evidence="1">Belongs to the universal stress protein A family.</text>
</comment>
<evidence type="ECO:0000259" key="2">
    <source>
        <dbReference type="Pfam" id="PF00582"/>
    </source>
</evidence>
<dbReference type="InterPro" id="IPR014729">
    <property type="entry name" value="Rossmann-like_a/b/a_fold"/>
</dbReference>
<dbReference type="AlphaFoldDB" id="A0A1N7B8Q3"/>
<evidence type="ECO:0000313" key="4">
    <source>
        <dbReference type="Proteomes" id="UP000186004"/>
    </source>
</evidence>
<dbReference type="Gene3D" id="3.40.50.620">
    <property type="entry name" value="HUPs"/>
    <property type="match status" value="2"/>
</dbReference>
<dbReference type="STRING" id="1198245.SAMN05444858_110185"/>
<keyword evidence="4" id="KW-1185">Reference proteome</keyword>
<proteinExistence type="inferred from homology"/>
<dbReference type="RefSeq" id="WP_076471442.1">
    <property type="nucleotide sequence ID" value="NZ_FTNF01000010.1"/>
</dbReference>
<evidence type="ECO:0000313" key="3">
    <source>
        <dbReference type="EMBL" id="SIR47676.1"/>
    </source>
</evidence>
<sequence length="286" mass="30516">MAAATDRPVLVGLGTDRNLPMVRLAAEEAVEHGRPLHLVHTFDWRSAFEAETVAAPREEAEDLIAWANDLARDVGPELAVTGEIVEGPRVPVLLRRSQQAFLLVVGDSGMSTREDCVPAEAPAVQFAAQAGCPVLVARGDPPPQGPVLVGVDGSPSSLQALEWAFGCTRQRGSRLLAIRVVEPDEDDEEISRQLTESVDRYAGHHPEVAVECHTIRGDPGRVLVEQSRSAQVAMIAPRGDEPGRGMLGAVAQALLYHAPSPVIVVRGLAGTAPLAARTSTRQDQRP</sequence>
<dbReference type="OrthoDB" id="3404132at2"/>
<dbReference type="SUPFAM" id="SSF52402">
    <property type="entry name" value="Adenine nucleotide alpha hydrolases-like"/>
    <property type="match status" value="2"/>
</dbReference>
<gene>
    <name evidence="3" type="ORF">SAMN05444858_110185</name>
</gene>
<accession>A0A1N7B8Q3</accession>